<reference evidence="5 6" key="1">
    <citation type="journal article" date="2019" name="Int. J. Syst. Evol. Microbiol.">
        <title>The Global Catalogue of Microorganisms (GCM) 10K type strain sequencing project: providing services to taxonomists for standard genome sequencing and annotation.</title>
        <authorList>
            <consortium name="The Broad Institute Genomics Platform"/>
            <consortium name="The Broad Institute Genome Sequencing Center for Infectious Disease"/>
            <person name="Wu L."/>
            <person name="Ma J."/>
        </authorList>
    </citation>
    <scope>NUCLEOTIDE SEQUENCE [LARGE SCALE GENOMIC DNA]</scope>
    <source>
        <strain evidence="5 6">JCM 17504</strain>
    </source>
</reference>
<evidence type="ECO:0000259" key="4">
    <source>
        <dbReference type="Pfam" id="PF16363"/>
    </source>
</evidence>
<protein>
    <submittedName>
        <fullName evidence="5">dTDP-glucose 4,6-dehydratase</fullName>
    </submittedName>
</protein>
<dbReference type="Gene3D" id="3.40.50.720">
    <property type="entry name" value="NAD(P)-binding Rossmann-like Domain"/>
    <property type="match status" value="1"/>
</dbReference>
<proteinExistence type="predicted"/>
<dbReference type="AlphaFoldDB" id="A0AAV3UHS3"/>
<dbReference type="CDD" id="cd05246">
    <property type="entry name" value="dTDP_GD_SDR_e"/>
    <property type="match status" value="1"/>
</dbReference>
<dbReference type="GeneID" id="68616087"/>
<dbReference type="GO" id="GO:0009225">
    <property type="term" value="P:nucleotide-sugar metabolic process"/>
    <property type="evidence" value="ECO:0007669"/>
    <property type="project" value="InterPro"/>
</dbReference>
<dbReference type="RefSeq" id="WP_227777780.1">
    <property type="nucleotide sequence ID" value="NZ_BAABKX010000008.1"/>
</dbReference>
<organism evidence="5 6">
    <name type="scientific">Haladaptatus pallidirubidus</name>
    <dbReference type="NCBI Taxonomy" id="1008152"/>
    <lineage>
        <taxon>Archaea</taxon>
        <taxon>Methanobacteriati</taxon>
        <taxon>Methanobacteriota</taxon>
        <taxon>Stenosarchaea group</taxon>
        <taxon>Halobacteria</taxon>
        <taxon>Halobacteriales</taxon>
        <taxon>Haladaptataceae</taxon>
        <taxon>Haladaptatus</taxon>
    </lineage>
</organism>
<dbReference type="InterPro" id="IPR036291">
    <property type="entry name" value="NAD(P)-bd_dom_sf"/>
</dbReference>
<dbReference type="Proteomes" id="UP001501729">
    <property type="component" value="Unassembled WGS sequence"/>
</dbReference>
<dbReference type="Gene3D" id="3.90.25.10">
    <property type="entry name" value="UDP-galactose 4-epimerase, domain 1"/>
    <property type="match status" value="1"/>
</dbReference>
<dbReference type="Pfam" id="PF16363">
    <property type="entry name" value="GDP_Man_Dehyd"/>
    <property type="match status" value="1"/>
</dbReference>
<name>A0AAV3UHS3_9EURY</name>
<dbReference type="InterPro" id="IPR016040">
    <property type="entry name" value="NAD(P)-bd_dom"/>
</dbReference>
<dbReference type="PANTHER" id="PTHR43000">
    <property type="entry name" value="DTDP-D-GLUCOSE 4,6-DEHYDRATASE-RELATED"/>
    <property type="match status" value="1"/>
</dbReference>
<dbReference type="GO" id="GO:0008460">
    <property type="term" value="F:dTDP-glucose 4,6-dehydratase activity"/>
    <property type="evidence" value="ECO:0007669"/>
    <property type="project" value="InterPro"/>
</dbReference>
<gene>
    <name evidence="5" type="primary">rfbB</name>
    <name evidence="5" type="ORF">GCM10025751_24880</name>
</gene>
<evidence type="ECO:0000313" key="5">
    <source>
        <dbReference type="EMBL" id="GAA5050590.1"/>
    </source>
</evidence>
<keyword evidence="2" id="KW-0520">NAD</keyword>
<evidence type="ECO:0000256" key="2">
    <source>
        <dbReference type="ARBA" id="ARBA00023027"/>
    </source>
</evidence>
<evidence type="ECO:0000256" key="3">
    <source>
        <dbReference type="ARBA" id="ARBA00023239"/>
    </source>
</evidence>
<keyword evidence="6" id="KW-1185">Reference proteome</keyword>
<comment type="cofactor">
    <cofactor evidence="1">
        <name>NAD(+)</name>
        <dbReference type="ChEBI" id="CHEBI:57540"/>
    </cofactor>
</comment>
<feature type="domain" description="NAD(P)-binding" evidence="4">
    <location>
        <begin position="4"/>
        <end position="302"/>
    </location>
</feature>
<dbReference type="InterPro" id="IPR005888">
    <property type="entry name" value="dTDP_Gluc_deHydtase"/>
</dbReference>
<accession>A0AAV3UHS3</accession>
<keyword evidence="3" id="KW-0456">Lyase</keyword>
<sequence length="310" mass="34714">MQILVTGGAGFIGSNFVHYLLTERNDIQITTLDKLTYAGSRSNLSGVLDDPRHTFINGDICDRDLVTDLVADADIVVNFAAESHVDRSIEGAYPFVETNVMGTQTLLEAATETEIQCFLQISTDEVYGEILDGKFSENDNLRPRNPYSATKASADLLAQSYAITHDLPIVITRTCNNFGPRQHREKLIPKFIRRAAAGKSLPVYGDGLNVREWIYVEDNCRALDLVIRDGNIGEIYNIGSGYERTNIEVTQEIINNVNAGEDLVEFVDDRAGHDQRYALDTTKIENLGWESKWSFEEGLEQTVDHYLINK</sequence>
<dbReference type="EMBL" id="BAABKX010000008">
    <property type="protein sequence ID" value="GAA5050590.1"/>
    <property type="molecule type" value="Genomic_DNA"/>
</dbReference>
<evidence type="ECO:0000256" key="1">
    <source>
        <dbReference type="ARBA" id="ARBA00001911"/>
    </source>
</evidence>
<dbReference type="SUPFAM" id="SSF51735">
    <property type="entry name" value="NAD(P)-binding Rossmann-fold domains"/>
    <property type="match status" value="1"/>
</dbReference>
<evidence type="ECO:0000313" key="6">
    <source>
        <dbReference type="Proteomes" id="UP001501729"/>
    </source>
</evidence>
<comment type="caution">
    <text evidence="5">The sequence shown here is derived from an EMBL/GenBank/DDBJ whole genome shotgun (WGS) entry which is preliminary data.</text>
</comment>
<dbReference type="NCBIfam" id="TIGR01181">
    <property type="entry name" value="dTDP_gluc_dehyt"/>
    <property type="match status" value="1"/>
</dbReference>